<dbReference type="GO" id="GO:0006044">
    <property type="term" value="P:N-acetylglucosamine metabolic process"/>
    <property type="evidence" value="ECO:0007669"/>
    <property type="project" value="TreeGrafter"/>
</dbReference>
<dbReference type="OrthoDB" id="10053431at2759"/>
<protein>
    <submittedName>
        <fullName evidence="1">N-acetylglucosamine-induced protein 1</fullName>
    </submittedName>
</protein>
<dbReference type="PANTHER" id="PTHR35020">
    <property type="entry name" value="N-ACETYLGLUCOSAMINE-INDUCED PROTEIN 1"/>
    <property type="match status" value="1"/>
</dbReference>
<dbReference type="STRING" id="40998.A0A2P8AIL8"/>
<keyword evidence="2" id="KW-1185">Reference proteome</keyword>
<dbReference type="EMBL" id="NHZQ01000003">
    <property type="protein sequence ID" value="PSK60291.1"/>
    <property type="molecule type" value="Genomic_DNA"/>
</dbReference>
<dbReference type="GO" id="GO:0005737">
    <property type="term" value="C:cytoplasm"/>
    <property type="evidence" value="ECO:0007669"/>
    <property type="project" value="TreeGrafter"/>
</dbReference>
<accession>A0A2P8AIL8</accession>
<dbReference type="Pfam" id="PF12239">
    <property type="entry name" value="DUF3605"/>
    <property type="match status" value="1"/>
</dbReference>
<evidence type="ECO:0000313" key="2">
    <source>
        <dbReference type="Proteomes" id="UP000243723"/>
    </source>
</evidence>
<dbReference type="Proteomes" id="UP000243723">
    <property type="component" value="Unassembled WGS sequence"/>
</dbReference>
<reference evidence="1 2" key="1">
    <citation type="submission" date="2017-05" db="EMBL/GenBank/DDBJ databases">
        <title>Draft genome sequence of Elsinoe australis.</title>
        <authorList>
            <person name="Cheng Q."/>
        </authorList>
    </citation>
    <scope>NUCLEOTIDE SEQUENCE [LARGE SCALE GENOMIC DNA]</scope>
    <source>
        <strain evidence="1 2">NL1</strain>
    </source>
</reference>
<dbReference type="InterPro" id="IPR022036">
    <property type="entry name" value="DUF3605"/>
</dbReference>
<gene>
    <name evidence="1" type="ORF">B9Z65_441</name>
</gene>
<sequence length="227" mass="26817">MTKEDDKVPFWRVNVPKDEWPDTCPDFLLNTEDKGKRVLATKDEDYHILTWDEVETVVKDNDLDAFQRIPSDYRRYLEYTHKLKKEWGSIMNFVIQERIKWKDLTPSGQPFERAEDIRILYNDWPYGVDPSIIHLVVWTKFELDEDPVTGDLSDTGRAQIDHYVETIFRSRVSRDHVVWFKNWRGLQSVAAVVHFHVMLYRPDLAFVAELTGNDISLNEKVKQAKSS</sequence>
<organism evidence="1 2">
    <name type="scientific">Elsinoe australis</name>
    <dbReference type="NCBI Taxonomy" id="40998"/>
    <lineage>
        <taxon>Eukaryota</taxon>
        <taxon>Fungi</taxon>
        <taxon>Dikarya</taxon>
        <taxon>Ascomycota</taxon>
        <taxon>Pezizomycotina</taxon>
        <taxon>Dothideomycetes</taxon>
        <taxon>Dothideomycetidae</taxon>
        <taxon>Myriangiales</taxon>
        <taxon>Elsinoaceae</taxon>
        <taxon>Elsinoe</taxon>
    </lineage>
</organism>
<dbReference type="AlphaFoldDB" id="A0A2P8AIL8"/>
<evidence type="ECO:0000313" key="1">
    <source>
        <dbReference type="EMBL" id="PSK60291.1"/>
    </source>
</evidence>
<dbReference type="PANTHER" id="PTHR35020:SF4">
    <property type="entry name" value="N-ACETYLGLUCOSAMINE-INDUCED PROTEIN 1"/>
    <property type="match status" value="1"/>
</dbReference>
<proteinExistence type="predicted"/>
<comment type="caution">
    <text evidence="1">The sequence shown here is derived from an EMBL/GenBank/DDBJ whole genome shotgun (WGS) entry which is preliminary data.</text>
</comment>
<name>A0A2P8AIL8_9PEZI</name>